<reference evidence="1 2" key="1">
    <citation type="submission" date="2016-03" db="EMBL/GenBank/DDBJ databases">
        <title>Complete genome sequence of a novel chlorpyrifos degrading bacterium, Cupriavidus nantongensis sp. X1.</title>
        <authorList>
            <person name="Fang L."/>
        </authorList>
    </citation>
    <scope>NUCLEOTIDE SEQUENCE [LARGE SCALE GENOMIC DNA]</scope>
    <source>
        <strain evidence="1 2">X1</strain>
    </source>
</reference>
<evidence type="ECO:0000313" key="2">
    <source>
        <dbReference type="Proteomes" id="UP000075238"/>
    </source>
</evidence>
<proteinExistence type="predicted"/>
<keyword evidence="2" id="KW-1185">Reference proteome</keyword>
<dbReference type="AlphaFoldDB" id="A0A142JIU6"/>
<dbReference type="Proteomes" id="UP000075238">
    <property type="component" value="Chromosome 1"/>
</dbReference>
<dbReference type="EMBL" id="CP014844">
    <property type="protein sequence ID" value="AMR78008.1"/>
    <property type="molecule type" value="Genomic_DNA"/>
</dbReference>
<dbReference type="RefSeq" id="WP_062798780.1">
    <property type="nucleotide sequence ID" value="NZ_CP014844.1"/>
</dbReference>
<accession>A0A142JIU6</accession>
<dbReference type="KEGG" id="cnan:A2G96_09785"/>
<sequence>MQANQSITLSQVRDALHSANVFSGNEDWEIRMRSVLAVPVIDGVRVVGCPLTDGSAVYDWSQSASELRDGDVFIFADGKCTGVMVEAWPVLVAGEADALHTLAADKSWDTLDAGKYAAAARVAAKLAPQEPEPTPAAIKPATLAGAFARTIREYLTREELSEVIERNRAEADEGICHSHDFCDANEAMVEAFELCGVPMDFESQTNLNLWGNAWNTAAHADFDPAKIAG</sequence>
<organism evidence="1 2">
    <name type="scientific">Cupriavidus nantongensis</name>
    <dbReference type="NCBI Taxonomy" id="1796606"/>
    <lineage>
        <taxon>Bacteria</taxon>
        <taxon>Pseudomonadati</taxon>
        <taxon>Pseudomonadota</taxon>
        <taxon>Betaproteobacteria</taxon>
        <taxon>Burkholderiales</taxon>
        <taxon>Burkholderiaceae</taxon>
        <taxon>Cupriavidus</taxon>
    </lineage>
</organism>
<protein>
    <submittedName>
        <fullName evidence="1">Uncharacterized protein</fullName>
    </submittedName>
</protein>
<dbReference type="STRING" id="1796606.A2G96_09785"/>
<evidence type="ECO:0000313" key="1">
    <source>
        <dbReference type="EMBL" id="AMR78008.1"/>
    </source>
</evidence>
<dbReference type="OrthoDB" id="8912392at2"/>
<name>A0A142JIU6_9BURK</name>
<gene>
    <name evidence="1" type="ORF">A2G96_09785</name>
</gene>